<sequence length="28" mass="3213">MTANNCSREYFPTYGICNYSLILIVIVN</sequence>
<name>A0A1X7ULE9_AMPQE</name>
<dbReference type="AlphaFoldDB" id="A0A1X7ULE9"/>
<reference evidence="1" key="1">
    <citation type="submission" date="2017-05" db="UniProtKB">
        <authorList>
            <consortium name="EnsemblMetazoa"/>
        </authorList>
    </citation>
    <scope>IDENTIFICATION</scope>
</reference>
<accession>A0A1X7ULE9</accession>
<organism evidence="1">
    <name type="scientific">Amphimedon queenslandica</name>
    <name type="common">Sponge</name>
    <dbReference type="NCBI Taxonomy" id="400682"/>
    <lineage>
        <taxon>Eukaryota</taxon>
        <taxon>Metazoa</taxon>
        <taxon>Porifera</taxon>
        <taxon>Demospongiae</taxon>
        <taxon>Heteroscleromorpha</taxon>
        <taxon>Haplosclerida</taxon>
        <taxon>Niphatidae</taxon>
        <taxon>Amphimedon</taxon>
    </lineage>
</organism>
<dbReference type="InParanoid" id="A0A1X7ULE9"/>
<evidence type="ECO:0000313" key="1">
    <source>
        <dbReference type="EnsemblMetazoa" id="Aqu2.1.28491_001"/>
    </source>
</evidence>
<dbReference type="EnsemblMetazoa" id="Aqu2.1.28491_001">
    <property type="protein sequence ID" value="Aqu2.1.28491_001"/>
    <property type="gene ID" value="Aqu2.1.28491"/>
</dbReference>
<proteinExistence type="predicted"/>
<protein>
    <submittedName>
        <fullName evidence="1">Uncharacterized protein</fullName>
    </submittedName>
</protein>